<evidence type="ECO:0000256" key="4">
    <source>
        <dbReference type="ARBA" id="ARBA00032976"/>
    </source>
</evidence>
<dbReference type="CDD" id="cd10916">
    <property type="entry name" value="CE4_PuuE_HpPgdA_like"/>
    <property type="match status" value="1"/>
</dbReference>
<dbReference type="PANTHER" id="PTHR47561">
    <property type="entry name" value="POLYSACCHARIDE DEACETYLASE FAMILY PROTEIN (AFU_ORTHOLOGUE AFUA_6G05030)"/>
    <property type="match status" value="1"/>
</dbReference>
<dbReference type="SUPFAM" id="SSF88713">
    <property type="entry name" value="Glycoside hydrolase/deacetylase"/>
    <property type="match status" value="1"/>
</dbReference>
<proteinExistence type="inferred from homology"/>
<evidence type="ECO:0000313" key="6">
    <source>
        <dbReference type="EMBL" id="KHQ51277.1"/>
    </source>
</evidence>
<comment type="function">
    <text evidence="1">Is involved in generating a small heat-stable compound (Nod), an acylated oligomer of N-acetylglucosamine, that stimulates mitosis in various plant protoplasts.</text>
</comment>
<sequence>MPWKDNYTTSDEIGIRDGDVVWPQGQQMALGLTVNLNPAGTARGITAKDLAYPTWHFGLNEGLDAFLGLFAELGIRATFATPALVAEAYPDVIARILDQGHEIAAQGLLGEDPATLAPGQEAAHMERATEILTRVTGTAPKGWFALSHPDDRAATGCATDDTVALMKAQGYAYIGNGLADDAPYYWVTDAGKAEALLALPYYYHFDDTFFLMFPREGTGLERPAALLRNWQAEFRAQYRRGRYFNLCVSPARSGWGHRFENLASFLRDALAHPGVWAVTGAEIAEHWEAHHPVATHLRLAPSIWRDYADSLS</sequence>
<feature type="domain" description="NodB homology" evidence="5">
    <location>
        <begin position="46"/>
        <end position="173"/>
    </location>
</feature>
<dbReference type="PANTHER" id="PTHR47561:SF1">
    <property type="entry name" value="POLYSACCHARIDE DEACETYLASE FAMILY PROTEIN (AFU_ORTHOLOGUE AFUA_6G05030)"/>
    <property type="match status" value="1"/>
</dbReference>
<dbReference type="GO" id="GO:0016810">
    <property type="term" value="F:hydrolase activity, acting on carbon-nitrogen (but not peptide) bonds"/>
    <property type="evidence" value="ECO:0007669"/>
    <property type="project" value="InterPro"/>
</dbReference>
<organism evidence="6 7">
    <name type="scientific">Mameliella alba</name>
    <dbReference type="NCBI Taxonomy" id="561184"/>
    <lineage>
        <taxon>Bacteria</taxon>
        <taxon>Pseudomonadati</taxon>
        <taxon>Pseudomonadota</taxon>
        <taxon>Alphaproteobacteria</taxon>
        <taxon>Rhodobacterales</taxon>
        <taxon>Roseobacteraceae</taxon>
        <taxon>Mameliella</taxon>
    </lineage>
</organism>
<comment type="caution">
    <text evidence="6">The sequence shown here is derived from an EMBL/GenBank/DDBJ whole genome shotgun (WGS) entry which is preliminary data.</text>
</comment>
<evidence type="ECO:0000256" key="3">
    <source>
        <dbReference type="ARBA" id="ARBA00020071"/>
    </source>
</evidence>
<evidence type="ECO:0000259" key="5">
    <source>
        <dbReference type="Pfam" id="PF01522"/>
    </source>
</evidence>
<dbReference type="Proteomes" id="UP000030960">
    <property type="component" value="Unassembled WGS sequence"/>
</dbReference>
<gene>
    <name evidence="6" type="ORF">OA50_04058</name>
</gene>
<dbReference type="RefSeq" id="WP_043144784.1">
    <property type="nucleotide sequence ID" value="NZ_JSUQ01000018.1"/>
</dbReference>
<dbReference type="AlphaFoldDB" id="A0A0B3RTC4"/>
<keyword evidence="6" id="KW-0378">Hydrolase</keyword>
<comment type="similarity">
    <text evidence="2">Belongs to the polysaccharide deacetylase family.</text>
</comment>
<dbReference type="Gene3D" id="3.20.20.370">
    <property type="entry name" value="Glycoside hydrolase/deacetylase"/>
    <property type="match status" value="1"/>
</dbReference>
<protein>
    <recommendedName>
        <fullName evidence="3">Chitooligosaccharide deacetylase</fullName>
    </recommendedName>
    <alternativeName>
        <fullName evidence="4">Nodulation protein B</fullName>
    </alternativeName>
</protein>
<name>A0A0B3RTC4_9RHOB</name>
<dbReference type="OrthoDB" id="9787041at2"/>
<dbReference type="InterPro" id="IPR002509">
    <property type="entry name" value="NODB_dom"/>
</dbReference>
<dbReference type="EMBL" id="JSUQ01000018">
    <property type="protein sequence ID" value="KHQ51277.1"/>
    <property type="molecule type" value="Genomic_DNA"/>
</dbReference>
<accession>A0A0B3RTC4</accession>
<dbReference type="GO" id="GO:0005975">
    <property type="term" value="P:carbohydrate metabolic process"/>
    <property type="evidence" value="ECO:0007669"/>
    <property type="project" value="InterPro"/>
</dbReference>
<keyword evidence="7" id="KW-1185">Reference proteome</keyword>
<evidence type="ECO:0000256" key="2">
    <source>
        <dbReference type="ARBA" id="ARBA00010973"/>
    </source>
</evidence>
<dbReference type="InterPro" id="IPR011330">
    <property type="entry name" value="Glyco_hydro/deAcase_b/a-brl"/>
</dbReference>
<evidence type="ECO:0000313" key="7">
    <source>
        <dbReference type="Proteomes" id="UP000030960"/>
    </source>
</evidence>
<dbReference type="STRING" id="561184.SAMN05216376_13016"/>
<evidence type="ECO:0000256" key="1">
    <source>
        <dbReference type="ARBA" id="ARBA00003236"/>
    </source>
</evidence>
<dbReference type="Pfam" id="PF01522">
    <property type="entry name" value="Polysacc_deac_1"/>
    <property type="match status" value="1"/>
</dbReference>
<reference evidence="6 7" key="1">
    <citation type="submission" date="2014-10" db="EMBL/GenBank/DDBJ databases">
        <title>Genome sequence of Ponticoccus sp. strain UMTAT08 isolated from clonal culture of toxic dinoflagellate Alexandrium tamiyavanichii.</title>
        <authorList>
            <person name="Gan H.Y."/>
            <person name="Muhd D.-D."/>
            <person name="Mohd Noor M.E."/>
            <person name="Yeong Y.S."/>
            <person name="Usup G."/>
        </authorList>
    </citation>
    <scope>NUCLEOTIDE SEQUENCE [LARGE SCALE GENOMIC DNA]</scope>
    <source>
        <strain evidence="6 7">UMTAT08</strain>
    </source>
</reference>